<dbReference type="Gene3D" id="3.30.750.24">
    <property type="entry name" value="STAS domain"/>
    <property type="match status" value="1"/>
</dbReference>
<dbReference type="InterPro" id="IPR002645">
    <property type="entry name" value="STAS_dom"/>
</dbReference>
<dbReference type="Pfam" id="PF01740">
    <property type="entry name" value="STAS"/>
    <property type="match status" value="1"/>
</dbReference>
<reference evidence="4 5" key="1">
    <citation type="submission" date="2016-12" db="EMBL/GenBank/DDBJ databases">
        <title>Comparison of Traditional DNA-DNA Hybridization with In Silico Genomic Analysis.</title>
        <authorList>
            <person name="Nicholson A.C."/>
            <person name="Humrighouse B.W."/>
            <person name="Graziano J."/>
            <person name="Lasker B."/>
            <person name="Whitney A.M."/>
            <person name="Mcquiston J.R."/>
        </authorList>
    </citation>
    <scope>NUCLEOTIDE SEQUENCE [LARGE SCALE GENOMIC DNA]</scope>
    <source>
        <strain evidence="4 5">H2240</strain>
    </source>
</reference>
<evidence type="ECO:0000259" key="3">
    <source>
        <dbReference type="PROSITE" id="PS50801"/>
    </source>
</evidence>
<evidence type="ECO:0000313" key="5">
    <source>
        <dbReference type="Proteomes" id="UP000196878"/>
    </source>
</evidence>
<name>A0A212AH20_9RHOB</name>
<organism evidence="4 5">
    <name type="scientific">Haematobacter genomosp. 1</name>
    <dbReference type="NCBI Taxonomy" id="366618"/>
    <lineage>
        <taxon>Bacteria</taxon>
        <taxon>Pseudomonadati</taxon>
        <taxon>Pseudomonadota</taxon>
        <taxon>Alphaproteobacteria</taxon>
        <taxon>Rhodobacterales</taxon>
        <taxon>Paracoccaceae</taxon>
        <taxon>Haematobacter</taxon>
    </lineage>
</organism>
<comment type="similarity">
    <text evidence="1 2">Belongs to the anti-sigma-factor antagonist family.</text>
</comment>
<dbReference type="PROSITE" id="PS50801">
    <property type="entry name" value="STAS"/>
    <property type="match status" value="1"/>
</dbReference>
<gene>
    <name evidence="4" type="ORF">CDV49_00710</name>
</gene>
<keyword evidence="5" id="KW-1185">Reference proteome</keyword>
<dbReference type="NCBIfam" id="TIGR00377">
    <property type="entry name" value="ant_ant_sig"/>
    <property type="match status" value="1"/>
</dbReference>
<evidence type="ECO:0000313" key="4">
    <source>
        <dbReference type="EMBL" id="OWJ80739.1"/>
    </source>
</evidence>
<dbReference type="InterPro" id="IPR036513">
    <property type="entry name" value="STAS_dom_sf"/>
</dbReference>
<accession>A0A212AH20</accession>
<dbReference type="CDD" id="cd07043">
    <property type="entry name" value="STAS_anti-anti-sigma_factors"/>
    <property type="match status" value="1"/>
</dbReference>
<sequence>MQLSARLTDGLLFIRVEESRIDAASAIAFKERMRHLTAEPAARVILDMGQVAFLDSSGLGALVAVMKLLQPERRLELAGLTPTVAKVLTLTRMDRIFPIHPPLDEAGPLPLAS</sequence>
<evidence type="ECO:0000256" key="2">
    <source>
        <dbReference type="RuleBase" id="RU003749"/>
    </source>
</evidence>
<dbReference type="PANTHER" id="PTHR33495">
    <property type="entry name" value="ANTI-SIGMA FACTOR ANTAGONIST TM_1081-RELATED-RELATED"/>
    <property type="match status" value="1"/>
</dbReference>
<proteinExistence type="inferred from homology"/>
<evidence type="ECO:0000256" key="1">
    <source>
        <dbReference type="ARBA" id="ARBA00009013"/>
    </source>
</evidence>
<dbReference type="OrthoDB" id="9796076at2"/>
<dbReference type="RefSeq" id="WP_088213656.1">
    <property type="nucleotide sequence ID" value="NZ_NIPW01000003.1"/>
</dbReference>
<dbReference type="SUPFAM" id="SSF52091">
    <property type="entry name" value="SpoIIaa-like"/>
    <property type="match status" value="1"/>
</dbReference>
<dbReference type="GO" id="GO:0043856">
    <property type="term" value="F:anti-sigma factor antagonist activity"/>
    <property type="evidence" value="ECO:0007669"/>
    <property type="project" value="InterPro"/>
</dbReference>
<comment type="caution">
    <text evidence="4">The sequence shown here is derived from an EMBL/GenBank/DDBJ whole genome shotgun (WGS) entry which is preliminary data.</text>
</comment>
<dbReference type="InterPro" id="IPR003658">
    <property type="entry name" value="Anti-sigma_ant"/>
</dbReference>
<protein>
    <recommendedName>
        <fullName evidence="2">Anti-sigma factor antagonist</fullName>
    </recommendedName>
</protein>
<dbReference type="EMBL" id="NIPW01000003">
    <property type="protein sequence ID" value="OWJ80739.1"/>
    <property type="molecule type" value="Genomic_DNA"/>
</dbReference>
<dbReference type="AlphaFoldDB" id="A0A212AH20"/>
<feature type="domain" description="STAS" evidence="3">
    <location>
        <begin position="21"/>
        <end position="106"/>
    </location>
</feature>
<dbReference type="PANTHER" id="PTHR33495:SF2">
    <property type="entry name" value="ANTI-SIGMA FACTOR ANTAGONIST TM_1081-RELATED"/>
    <property type="match status" value="1"/>
</dbReference>
<dbReference type="Proteomes" id="UP000196878">
    <property type="component" value="Unassembled WGS sequence"/>
</dbReference>